<reference evidence="12" key="1">
    <citation type="submission" date="2020-03" db="EMBL/GenBank/DDBJ databases">
        <authorList>
            <person name="Weist P."/>
        </authorList>
    </citation>
    <scope>NUCLEOTIDE SEQUENCE</scope>
</reference>
<evidence type="ECO:0000256" key="1">
    <source>
        <dbReference type="ARBA" id="ARBA00004613"/>
    </source>
</evidence>
<evidence type="ECO:0000256" key="4">
    <source>
        <dbReference type="ARBA" id="ARBA00022525"/>
    </source>
</evidence>
<evidence type="ECO:0000256" key="6">
    <source>
        <dbReference type="ARBA" id="ARBA00022729"/>
    </source>
</evidence>
<dbReference type="GO" id="GO:0005615">
    <property type="term" value="C:extracellular space"/>
    <property type="evidence" value="ECO:0007669"/>
    <property type="project" value="TreeGrafter"/>
</dbReference>
<evidence type="ECO:0000256" key="8">
    <source>
        <dbReference type="ARBA" id="ARBA00023157"/>
    </source>
</evidence>
<sequence>MEFPRLLALLLVVLELTRPGRPSPLRPICDGRVLNPFITEAQDAHAAMRSCREGCGLSTDVTVPQTKVNFDDWEKKSALEQIEEVQSGLWLLQQAFSFLRTSVTNTALHGHIDNSLSNLLSIKNLLRRHNIQEYTTPASTAELKDTWTVSSAADVLQNYIIFLRGKVQLLLSGTQACRPDGS</sequence>
<dbReference type="SUPFAM" id="SSF47266">
    <property type="entry name" value="4-helical cytokines"/>
    <property type="match status" value="1"/>
</dbReference>
<feature type="chain" id="PRO_5040235580" description="Erythropoietin" evidence="11">
    <location>
        <begin position="23"/>
        <end position="182"/>
    </location>
</feature>
<comment type="similarity">
    <text evidence="2 9">Belongs to the EPO/TPO family.</text>
</comment>
<dbReference type="InterPro" id="IPR003013">
    <property type="entry name" value="Erythroptn"/>
</dbReference>
<keyword evidence="8 10" id="KW-1015">Disulfide bond</keyword>
<evidence type="ECO:0000313" key="13">
    <source>
        <dbReference type="Proteomes" id="UP001153269"/>
    </source>
</evidence>
<proteinExistence type="inferred from homology"/>
<evidence type="ECO:0000256" key="11">
    <source>
        <dbReference type="SAM" id="SignalP"/>
    </source>
</evidence>
<keyword evidence="13" id="KW-1185">Reference proteome</keyword>
<dbReference type="Proteomes" id="UP001153269">
    <property type="component" value="Unassembled WGS sequence"/>
</dbReference>
<evidence type="ECO:0000256" key="3">
    <source>
        <dbReference type="ARBA" id="ARBA00015421"/>
    </source>
</evidence>
<evidence type="ECO:0000256" key="2">
    <source>
        <dbReference type="ARBA" id="ARBA00005782"/>
    </source>
</evidence>
<keyword evidence="4 9" id="KW-0964">Secreted</keyword>
<dbReference type="PANTHER" id="PTHR10370">
    <property type="entry name" value="ERYTHROPOIETIN"/>
    <property type="match status" value="1"/>
</dbReference>
<protein>
    <recommendedName>
        <fullName evidence="3 9">Erythropoietin</fullName>
    </recommendedName>
</protein>
<gene>
    <name evidence="12" type="ORF">PLEPLA_LOCUS16644</name>
</gene>
<organism evidence="12 13">
    <name type="scientific">Pleuronectes platessa</name>
    <name type="common">European plaice</name>
    <dbReference type="NCBI Taxonomy" id="8262"/>
    <lineage>
        <taxon>Eukaryota</taxon>
        <taxon>Metazoa</taxon>
        <taxon>Chordata</taxon>
        <taxon>Craniata</taxon>
        <taxon>Vertebrata</taxon>
        <taxon>Euteleostomi</taxon>
        <taxon>Actinopterygii</taxon>
        <taxon>Neopterygii</taxon>
        <taxon>Teleostei</taxon>
        <taxon>Neoteleostei</taxon>
        <taxon>Acanthomorphata</taxon>
        <taxon>Carangaria</taxon>
        <taxon>Pleuronectiformes</taxon>
        <taxon>Pleuronectoidei</taxon>
        <taxon>Pleuronectidae</taxon>
        <taxon>Pleuronectes</taxon>
    </lineage>
</organism>
<keyword evidence="5 9" id="KW-0372">Hormone</keyword>
<dbReference type="GO" id="GO:0005128">
    <property type="term" value="F:erythropoietin receptor binding"/>
    <property type="evidence" value="ECO:0007669"/>
    <property type="project" value="InterPro"/>
</dbReference>
<accession>A0A9N7YEM0</accession>
<dbReference type="Gene3D" id="1.20.1250.10">
    <property type="match status" value="1"/>
</dbReference>
<name>A0A9N7YEM0_PLEPL</name>
<evidence type="ECO:0000313" key="12">
    <source>
        <dbReference type="EMBL" id="CAB1428670.1"/>
    </source>
</evidence>
<dbReference type="InterPro" id="IPR009079">
    <property type="entry name" value="4_helix_cytokine-like_core"/>
</dbReference>
<comment type="caution">
    <text evidence="12">The sequence shown here is derived from an EMBL/GenBank/DDBJ whole genome shotgun (WGS) entry which is preliminary data.</text>
</comment>
<feature type="disulfide bond" evidence="10">
    <location>
        <begin position="29"/>
        <end position="177"/>
    </location>
</feature>
<dbReference type="GO" id="GO:0043249">
    <property type="term" value="P:erythrocyte maturation"/>
    <property type="evidence" value="ECO:0007669"/>
    <property type="project" value="UniProtKB-UniRule"/>
</dbReference>
<feature type="signal peptide" evidence="11">
    <location>
        <begin position="1"/>
        <end position="22"/>
    </location>
</feature>
<feature type="disulfide bond" evidence="10">
    <location>
        <begin position="51"/>
        <end position="55"/>
    </location>
</feature>
<evidence type="ECO:0000256" key="5">
    <source>
        <dbReference type="ARBA" id="ARBA00022702"/>
    </source>
</evidence>
<dbReference type="GO" id="GO:0005179">
    <property type="term" value="F:hormone activity"/>
    <property type="evidence" value="ECO:0007669"/>
    <property type="project" value="UniProtKB-KW"/>
</dbReference>
<evidence type="ECO:0000256" key="10">
    <source>
        <dbReference type="PIRSR" id="PIRSR001951-1"/>
    </source>
</evidence>
<keyword evidence="7 9" id="KW-0265">Erythrocyte maturation</keyword>
<dbReference type="PRINTS" id="PR00272">
    <property type="entry name" value="ERYTHROPTN"/>
</dbReference>
<comment type="function">
    <text evidence="9">Erythropoietin is the principal hormone involved in the regulation of erythrocyte differentiation and the maintenance of a physiological level of circulating erythrocyte mass.</text>
</comment>
<dbReference type="PIRSF" id="PIRSF001951">
    <property type="entry name" value="EPO"/>
    <property type="match status" value="1"/>
</dbReference>
<keyword evidence="6 11" id="KW-0732">Signal</keyword>
<dbReference type="InterPro" id="IPR001323">
    <property type="entry name" value="EPO_TPO"/>
</dbReference>
<dbReference type="EMBL" id="CADEAL010001078">
    <property type="protein sequence ID" value="CAB1428670.1"/>
    <property type="molecule type" value="Genomic_DNA"/>
</dbReference>
<dbReference type="GO" id="GO:0005125">
    <property type="term" value="F:cytokine activity"/>
    <property type="evidence" value="ECO:0007669"/>
    <property type="project" value="TreeGrafter"/>
</dbReference>
<evidence type="ECO:0000256" key="9">
    <source>
        <dbReference type="PIRNR" id="PIRNR001951"/>
    </source>
</evidence>
<dbReference type="GO" id="GO:0048823">
    <property type="term" value="P:nucleate erythrocyte development"/>
    <property type="evidence" value="ECO:0007669"/>
    <property type="project" value="TreeGrafter"/>
</dbReference>
<evidence type="ECO:0000256" key="7">
    <source>
        <dbReference type="ARBA" id="ARBA00023057"/>
    </source>
</evidence>
<dbReference type="Pfam" id="PF00758">
    <property type="entry name" value="EPO_TPO"/>
    <property type="match status" value="1"/>
</dbReference>
<dbReference type="PANTHER" id="PTHR10370:SF0">
    <property type="entry name" value="ERYTHROPOIETIN"/>
    <property type="match status" value="1"/>
</dbReference>
<dbReference type="AlphaFoldDB" id="A0A9N7YEM0"/>
<comment type="subcellular location">
    <subcellularLocation>
        <location evidence="1 9">Secreted</location>
    </subcellularLocation>
</comment>